<dbReference type="EMBL" id="JAELUQ010000008">
    <property type="protein sequence ID" value="KAG7409412.1"/>
    <property type="molecule type" value="Genomic_DNA"/>
</dbReference>
<dbReference type="Proteomes" id="UP000694050">
    <property type="component" value="Unassembled WGS sequence"/>
</dbReference>
<dbReference type="AlphaFoldDB" id="A0A8J5NZI6"/>
<organism evidence="2 3">
    <name type="scientific">Fusarium oxysporum f. sp. rapae</name>
    <dbReference type="NCBI Taxonomy" id="485398"/>
    <lineage>
        <taxon>Eukaryota</taxon>
        <taxon>Fungi</taxon>
        <taxon>Dikarya</taxon>
        <taxon>Ascomycota</taxon>
        <taxon>Pezizomycotina</taxon>
        <taxon>Sordariomycetes</taxon>
        <taxon>Hypocreomycetidae</taxon>
        <taxon>Hypocreales</taxon>
        <taxon>Nectriaceae</taxon>
        <taxon>Fusarium</taxon>
        <taxon>Fusarium oxysporum species complex</taxon>
    </lineage>
</organism>
<comment type="caution">
    <text evidence="2">The sequence shown here is derived from an EMBL/GenBank/DDBJ whole genome shotgun (WGS) entry which is preliminary data.</text>
</comment>
<feature type="domain" description="Clr5" evidence="1">
    <location>
        <begin position="14"/>
        <end position="64"/>
    </location>
</feature>
<evidence type="ECO:0000313" key="2">
    <source>
        <dbReference type="EMBL" id="KAG7409412.1"/>
    </source>
</evidence>
<proteinExistence type="predicted"/>
<accession>A0A8J5NZI6</accession>
<evidence type="ECO:0000259" key="1">
    <source>
        <dbReference type="Pfam" id="PF14420"/>
    </source>
</evidence>
<dbReference type="Pfam" id="PF14420">
    <property type="entry name" value="Clr5"/>
    <property type="match status" value="1"/>
</dbReference>
<reference evidence="2" key="1">
    <citation type="submission" date="2021-04" db="EMBL/GenBank/DDBJ databases">
        <title>First draft genome resource for Brassicaceae pathogens Fusarium oxysporum f. sp. raphani and Fusarium oxysporum f. sp. rapae.</title>
        <authorList>
            <person name="Asai S."/>
        </authorList>
    </citation>
    <scope>NUCLEOTIDE SEQUENCE</scope>
    <source>
        <strain evidence="2">Tf1208</strain>
    </source>
</reference>
<evidence type="ECO:0000313" key="3">
    <source>
        <dbReference type="Proteomes" id="UP000694050"/>
    </source>
</evidence>
<gene>
    <name evidence="2" type="ORF">Forpe1208_v011786</name>
</gene>
<protein>
    <recommendedName>
        <fullName evidence="1">Clr5 domain-containing protein</fullName>
    </recommendedName>
</protein>
<sequence>MSASLVTYTAASSSEVWEQLRPAITHAWLNRATDLKHLRSILRKEHNIISTEKTCRTRLKKWGLSTYERRQDGASAKPLIQPPRKRKGSALRIERRIDQVIRSSSPINKQPASPTAFRLQEFVLHSIDVFVGHLFTRPLATTAQLKAQDLIHPKYNEDYSLSWQSVADLYQAAEGYVRGECFRKFSSTIGRAHLELKFLIGLSVSQAQDFQQICQHTMITRFWRICHRLIK</sequence>
<name>A0A8J5NZI6_FUSOX</name>
<dbReference type="InterPro" id="IPR025676">
    <property type="entry name" value="Clr5_dom"/>
</dbReference>